<dbReference type="EMBL" id="KR732653">
    <property type="protein sequence ID" value="ALB00606.1"/>
    <property type="molecule type" value="Genomic_DNA"/>
</dbReference>
<evidence type="ECO:0000256" key="1">
    <source>
        <dbReference type="SAM" id="Phobius"/>
    </source>
</evidence>
<dbReference type="KEGG" id="sste:SAMEA4384403_0051"/>
<proteinExistence type="predicted"/>
<accession>A0A0K2JN12</accession>
<gene>
    <name evidence="3" type="ORF">SAMEA4384403_00051</name>
</gene>
<keyword evidence="1" id="KW-1133">Transmembrane helix</keyword>
<protein>
    <submittedName>
        <fullName evidence="2">Uncharacterized protein</fullName>
    </submittedName>
</protein>
<evidence type="ECO:0000313" key="4">
    <source>
        <dbReference type="Proteomes" id="UP000242084"/>
    </source>
</evidence>
<feature type="transmembrane region" description="Helical" evidence="1">
    <location>
        <begin position="89"/>
        <end position="107"/>
    </location>
</feature>
<evidence type="ECO:0000313" key="2">
    <source>
        <dbReference type="EMBL" id="ALB00606.1"/>
    </source>
</evidence>
<dbReference type="Proteomes" id="UP000242084">
    <property type="component" value="Chromosome 1"/>
</dbReference>
<name>A0A0K2JN12_9STAP</name>
<dbReference type="AlphaFoldDB" id="A0A0K2JN12"/>
<reference evidence="3 4" key="2">
    <citation type="submission" date="2017-06" db="EMBL/GenBank/DDBJ databases">
        <authorList>
            <consortium name="Pathogen Informatics"/>
        </authorList>
    </citation>
    <scope>NUCLEOTIDE SEQUENCE [LARGE SCALE GENOMIC DNA]</scope>
    <source>
        <strain evidence="3 4">NCTC13839</strain>
    </source>
</reference>
<dbReference type="RefSeq" id="WP_095085234.1">
    <property type="nucleotide sequence ID" value="NZ_BMDM01000008.1"/>
</dbReference>
<reference evidence="2" key="1">
    <citation type="journal article" date="2016" name="PLoS ONE">
        <title>A Look into the Melting Pot: The mecC-Harboring Region Is a Recombination Hot Spot in Staphylococcus stepanovicii.</title>
        <authorList>
            <person name="Semmler T."/>
            <person name="Harrison E.M."/>
            <person name="Lubke-Becker A."/>
            <person name="Ulrich R.G."/>
            <person name="Wieler L.H."/>
            <person name="Guenther S."/>
            <person name="Stamm I."/>
            <person name="Hanssen A.M."/>
            <person name="Holmes M.A."/>
            <person name="Vincze S."/>
            <person name="Walther B."/>
        </authorList>
    </citation>
    <scope>NUCLEOTIDE SEQUENCE</scope>
    <source>
        <strain evidence="2">CCM 7717</strain>
    </source>
</reference>
<keyword evidence="1" id="KW-0472">Membrane</keyword>
<keyword evidence="4" id="KW-1185">Reference proteome</keyword>
<evidence type="ECO:0000313" key="3">
    <source>
        <dbReference type="EMBL" id="SNV51689.1"/>
    </source>
</evidence>
<organism evidence="2">
    <name type="scientific">Mammaliicoccus stepanovicii</name>
    <dbReference type="NCBI Taxonomy" id="643214"/>
    <lineage>
        <taxon>Bacteria</taxon>
        <taxon>Bacillati</taxon>
        <taxon>Bacillota</taxon>
        <taxon>Bacilli</taxon>
        <taxon>Bacillales</taxon>
        <taxon>Staphylococcaceae</taxon>
        <taxon>Mammaliicoccus</taxon>
    </lineage>
</organism>
<sequence length="209" mass="25026">MEHINGIISYVSKNIEVLKWIIPLIGGLITGMFTVIVPKKVEDTLFEKLYITGQRVYYLRLIVGMLAFSFIPIVILWIELGNDTLIKNLPILIILNLDYLLMLVLFYENILSVRGSFFIEDEQKNKWFFEKYNESKDIFYMKSKDDNLSHSFKSKKFEDVIGFVQHQYNYEDTRFYIICNYYNELSQSIFKKYRTQGWYLSIHSIFFYL</sequence>
<dbReference type="EMBL" id="LT906462">
    <property type="protein sequence ID" value="SNV51689.1"/>
    <property type="molecule type" value="Genomic_DNA"/>
</dbReference>
<feature type="transmembrane region" description="Helical" evidence="1">
    <location>
        <begin position="20"/>
        <end position="37"/>
    </location>
</feature>
<feature type="transmembrane region" description="Helical" evidence="1">
    <location>
        <begin position="57"/>
        <end position="77"/>
    </location>
</feature>
<keyword evidence="1" id="KW-0812">Transmembrane</keyword>